<feature type="domain" description="Autophagy protein ATG5 alpha-helical bundle region" evidence="17">
    <location>
        <begin position="144"/>
        <end position="200"/>
    </location>
</feature>
<dbReference type="GO" id="GO:0034274">
    <property type="term" value="C:Atg12-Atg5-Atg16 complex"/>
    <property type="evidence" value="ECO:0000318"/>
    <property type="project" value="GO_Central"/>
</dbReference>
<evidence type="ECO:0000256" key="5">
    <source>
        <dbReference type="ARBA" id="ARBA00022490"/>
    </source>
</evidence>
<dbReference type="Pfam" id="PF20638">
    <property type="entry name" value="ATG5_UblA"/>
    <property type="match status" value="1"/>
</dbReference>
<evidence type="ECO:0000256" key="13">
    <source>
        <dbReference type="ARBA" id="ARBA00025421"/>
    </source>
</evidence>
<dbReference type="GO" id="GO:0034727">
    <property type="term" value="P:piecemeal microautophagy of the nucleus"/>
    <property type="evidence" value="ECO:0000318"/>
    <property type="project" value="GO_Central"/>
</dbReference>
<dbReference type="GO" id="GO:0000045">
    <property type="term" value="P:autophagosome assembly"/>
    <property type="evidence" value="ECO:0000318"/>
    <property type="project" value="GO_Central"/>
</dbReference>
<accession>A0A9J7N0V4</accession>
<gene>
    <name evidence="20" type="primary">LOC118423270</name>
</gene>
<dbReference type="KEGG" id="bfo:118423270"/>
<evidence type="ECO:0000313" key="20">
    <source>
        <dbReference type="RefSeq" id="XP_035687246.1"/>
    </source>
</evidence>
<keyword evidence="7" id="KW-0053">Apoptosis</keyword>
<evidence type="ECO:0000256" key="14">
    <source>
        <dbReference type="ARBA" id="ARBA00093583"/>
    </source>
</evidence>
<evidence type="ECO:0000256" key="4">
    <source>
        <dbReference type="ARBA" id="ARBA00015616"/>
    </source>
</evidence>
<dbReference type="FunFam" id="3.10.20.90:FF:000100">
    <property type="entry name" value="Autophagy related 5"/>
    <property type="match status" value="1"/>
</dbReference>
<dbReference type="InterPro" id="IPR048940">
    <property type="entry name" value="ATG5_HBR"/>
</dbReference>
<dbReference type="InterPro" id="IPR042526">
    <property type="entry name" value="Atg5_HR"/>
</dbReference>
<keyword evidence="5" id="KW-0963">Cytoplasm</keyword>
<evidence type="ECO:0000256" key="6">
    <source>
        <dbReference type="ARBA" id="ARBA00022499"/>
    </source>
</evidence>
<dbReference type="PANTHER" id="PTHR13040">
    <property type="entry name" value="AUTOPHAGY PROTEIN 5"/>
    <property type="match status" value="1"/>
</dbReference>
<dbReference type="GO" id="GO:0006915">
    <property type="term" value="P:apoptotic process"/>
    <property type="evidence" value="ECO:0007669"/>
    <property type="project" value="UniProtKB-KW"/>
</dbReference>
<keyword evidence="19" id="KW-1185">Reference proteome</keyword>
<keyword evidence="12 15" id="KW-0472">Membrane</keyword>
<keyword evidence="8 15" id="KW-0832">Ubl conjugation</keyword>
<dbReference type="Gene3D" id="3.10.20.90">
    <property type="entry name" value="Phosphatidylinositol 3-kinase Catalytic Subunit, Chain A, domain 1"/>
    <property type="match status" value="1"/>
</dbReference>
<evidence type="ECO:0000313" key="19">
    <source>
        <dbReference type="Proteomes" id="UP000001554"/>
    </source>
</evidence>
<keyword evidence="11 15" id="KW-0072">Autophagy</keyword>
<evidence type="ECO:0000256" key="8">
    <source>
        <dbReference type="ARBA" id="ARBA00022843"/>
    </source>
</evidence>
<dbReference type="GeneID" id="118423270"/>
<dbReference type="OMA" id="SIQKAVW"/>
<dbReference type="GO" id="GO:0034045">
    <property type="term" value="C:phagophore assembly site membrane"/>
    <property type="evidence" value="ECO:0000318"/>
    <property type="project" value="GO_Central"/>
</dbReference>
<dbReference type="Gene3D" id="1.10.246.190">
    <property type="entry name" value="Autophagy protein Apg5, helix rich domain"/>
    <property type="match status" value="1"/>
</dbReference>
<keyword evidence="9" id="KW-0391">Immunity</keyword>
<evidence type="ECO:0000259" key="16">
    <source>
        <dbReference type="Pfam" id="PF04106"/>
    </source>
</evidence>
<dbReference type="AlphaFoldDB" id="A0A9J7N0V4"/>
<dbReference type="InterPro" id="IPR007239">
    <property type="entry name" value="Atg5"/>
</dbReference>
<dbReference type="GO" id="GO:0061908">
    <property type="term" value="C:phagophore"/>
    <property type="evidence" value="ECO:0000318"/>
    <property type="project" value="GO_Central"/>
</dbReference>
<dbReference type="RefSeq" id="XP_035687246.1">
    <property type="nucleotide sequence ID" value="XM_035831353.1"/>
</dbReference>
<dbReference type="OrthoDB" id="272162at2759"/>
<sequence>MDIHCIVNSNRYKNCSDWRRFGPNTMADDREVLRELWDGRLPIKFNLAADEVASMEHPEPCYLLVPRQSYFPLVADKVQRYFLKYTANSQGEEMWLEYEGQPLKWHYPIGVLFDLHASSTMLPWSLVVHFQKFPEDELLHCPGKDAVESHFMSSVKEADTLKHRGQVINGMQKKDHKQLWMGLQNDKFDQFWAINRRLMEHGEENCFKHLPFRLYQADKPCIQRLFRPITEEGEQRLLGDLVREVAPQVFNTEVEDTSGSWKVVIQGVEPPMETPVQWLSEHFSYPDNFLHICLVNSR</sequence>
<feature type="domain" description="Autophagy protein ATG5 UblA" evidence="18">
    <location>
        <begin position="36"/>
        <end position="130"/>
    </location>
</feature>
<proteinExistence type="inferred from homology"/>
<dbReference type="GO" id="GO:0002376">
    <property type="term" value="P:immune system process"/>
    <property type="evidence" value="ECO:0007669"/>
    <property type="project" value="UniProtKB-KW"/>
</dbReference>
<dbReference type="FunFam" id="3.10.20.620:FF:000001">
    <property type="entry name" value="Autophagy related 5"/>
    <property type="match status" value="1"/>
</dbReference>
<dbReference type="FunFam" id="1.10.246.190:FF:000001">
    <property type="entry name" value="Autophagy related 5"/>
    <property type="match status" value="1"/>
</dbReference>
<comment type="function">
    <text evidence="15">Involved in autophagic vesicle formation.</text>
</comment>
<dbReference type="InterPro" id="IPR048939">
    <property type="entry name" value="ATG5_UblA"/>
</dbReference>
<dbReference type="InterPro" id="IPR042527">
    <property type="entry name" value="Atg5_UblA_dom_sf"/>
</dbReference>
<dbReference type="Gene3D" id="3.10.20.620">
    <property type="match status" value="1"/>
</dbReference>
<evidence type="ECO:0000256" key="15">
    <source>
        <dbReference type="RuleBase" id="RU361202"/>
    </source>
</evidence>
<dbReference type="PANTHER" id="PTHR13040:SF2">
    <property type="entry name" value="AUTOPHAGY PROTEIN 5"/>
    <property type="match status" value="1"/>
</dbReference>
<evidence type="ECO:0000256" key="7">
    <source>
        <dbReference type="ARBA" id="ARBA00022703"/>
    </source>
</evidence>
<dbReference type="GO" id="GO:0000423">
    <property type="term" value="P:mitophagy"/>
    <property type="evidence" value="ECO:0000318"/>
    <property type="project" value="GO_Central"/>
</dbReference>
<dbReference type="GO" id="GO:0005776">
    <property type="term" value="C:autophagosome"/>
    <property type="evidence" value="ECO:0000318"/>
    <property type="project" value="GO_Central"/>
</dbReference>
<evidence type="ECO:0000259" key="18">
    <source>
        <dbReference type="Pfam" id="PF20638"/>
    </source>
</evidence>
<evidence type="ECO:0000256" key="9">
    <source>
        <dbReference type="ARBA" id="ARBA00022859"/>
    </source>
</evidence>
<organism evidence="19 20">
    <name type="scientific">Branchiostoma floridae</name>
    <name type="common">Florida lancelet</name>
    <name type="synonym">Amphioxus</name>
    <dbReference type="NCBI Taxonomy" id="7739"/>
    <lineage>
        <taxon>Eukaryota</taxon>
        <taxon>Metazoa</taxon>
        <taxon>Chordata</taxon>
        <taxon>Cephalochordata</taxon>
        <taxon>Leptocardii</taxon>
        <taxon>Amphioxiformes</taxon>
        <taxon>Branchiostomatidae</taxon>
        <taxon>Branchiostoma</taxon>
    </lineage>
</organism>
<keyword evidence="10" id="KW-0007">Acetylation</keyword>
<comment type="subcellular location">
    <subcellularLocation>
        <location evidence="1">Cytoplasm</location>
    </subcellularLocation>
    <subcellularLocation>
        <location evidence="2 15">Preautophagosomal structure membrane</location>
        <topology evidence="2 15">Peripheral membrane protein</topology>
    </subcellularLocation>
</comment>
<protein>
    <recommendedName>
        <fullName evidence="4 15">Autophagy protein 5</fullName>
    </recommendedName>
</protein>
<reference evidence="19" key="1">
    <citation type="journal article" date="2020" name="Nat. Ecol. Evol.">
        <title>Deeply conserved synteny resolves early events in vertebrate evolution.</title>
        <authorList>
            <person name="Simakov O."/>
            <person name="Marletaz F."/>
            <person name="Yue J.X."/>
            <person name="O'Connell B."/>
            <person name="Jenkins J."/>
            <person name="Brandt A."/>
            <person name="Calef R."/>
            <person name="Tung C.H."/>
            <person name="Huang T.K."/>
            <person name="Schmutz J."/>
            <person name="Satoh N."/>
            <person name="Yu J.K."/>
            <person name="Putnam N.H."/>
            <person name="Green R.E."/>
            <person name="Rokhsar D.S."/>
        </authorList>
    </citation>
    <scope>NUCLEOTIDE SEQUENCE [LARGE SCALE GENOMIC DNA]</scope>
    <source>
        <strain evidence="19">S238N-H82</strain>
    </source>
</reference>
<dbReference type="GO" id="GO:0035973">
    <property type="term" value="P:aggrephagy"/>
    <property type="evidence" value="ECO:0000318"/>
    <property type="project" value="GO_Central"/>
</dbReference>
<dbReference type="Proteomes" id="UP000001554">
    <property type="component" value="Chromosome 9"/>
</dbReference>
<comment type="similarity">
    <text evidence="3 15">Belongs to the ATG5 family.</text>
</comment>
<dbReference type="Pfam" id="PF20637">
    <property type="entry name" value="ATG5_HBR"/>
    <property type="match status" value="1"/>
</dbReference>
<evidence type="ECO:0000256" key="12">
    <source>
        <dbReference type="ARBA" id="ARBA00023136"/>
    </source>
</evidence>
<evidence type="ECO:0000256" key="2">
    <source>
        <dbReference type="ARBA" id="ARBA00004623"/>
    </source>
</evidence>
<evidence type="ECO:0000256" key="10">
    <source>
        <dbReference type="ARBA" id="ARBA00022990"/>
    </source>
</evidence>
<comment type="function">
    <text evidence="13">May play an important role in the apoptotic process, possibly within the modified cytoskeleton. Its expression is a relatively late event in the apoptotic process, occurring downstream of caspase activity. Plays a crucial role in IFN-gamma-induced autophagic cell death by interacting with FADD.</text>
</comment>
<dbReference type="GO" id="GO:0043069">
    <property type="term" value="P:negative regulation of programmed cell death"/>
    <property type="evidence" value="ECO:0007669"/>
    <property type="project" value="UniProtKB-ARBA"/>
</dbReference>
<name>A0A9J7N0V4_BRAFL</name>
<dbReference type="GO" id="GO:0006995">
    <property type="term" value="P:cellular response to nitrogen starvation"/>
    <property type="evidence" value="ECO:0000318"/>
    <property type="project" value="GO_Central"/>
</dbReference>
<evidence type="ECO:0000256" key="3">
    <source>
        <dbReference type="ARBA" id="ARBA00006910"/>
    </source>
</evidence>
<evidence type="ECO:0000256" key="11">
    <source>
        <dbReference type="ARBA" id="ARBA00023006"/>
    </source>
</evidence>
<comment type="subunit">
    <text evidence="14">Forms a conjugate with ATG12. Part of the minor complex composed of 4 sets of ATG12-ATG5 and ATG16L1 (400 kDa); this complex interacts with ATG3 leading to disruption of ATG7 interaction and promotion of ATG8-like proteins lipidation. Forms an 800-kDa complex composed of ATG12-ATG5 and ATG16L2. The ATG12-ATG5 conjugate interacts with RAB33A; this interaction is bridged by ATG16L1 and promotes ATG12-ATG5-ATG16L1 complex recruitment to phagophores. Interacts with TECPR1; the interaction is direct and does not take place when ATG16L1 is associated with the ATG5-ATG12 conjugate. Interacts with DHX58/RIG-1, IFIH1/MDA5 and MAVS/IPS-1 in monomeric form as well as in ATG12-ATG5 conjugate form. The interaction with MAVS is further enhanced upon vesicular stomatitis virus (VSV) infection. Interacts with ATG3. Interacts with ATG7 and ATG10. Interacts with FADD. Interacts with Bassoon/BSN; this interaction is important for the regulation of presynaptic autophagy. Interacts with ATG16L2.</text>
</comment>
<keyword evidence="6 15" id="KW-1017">Isopeptide bond</keyword>
<reference evidence="20" key="2">
    <citation type="submission" date="2025-08" db="UniProtKB">
        <authorList>
            <consortium name="RefSeq"/>
        </authorList>
    </citation>
    <scope>IDENTIFICATION</scope>
    <source>
        <strain evidence="20">S238N-H82</strain>
        <tissue evidence="20">Testes</tissue>
    </source>
</reference>
<comment type="subunit">
    <text evidence="15">Conjugated with ATG12.</text>
</comment>
<dbReference type="InterPro" id="IPR048318">
    <property type="entry name" value="ATG5_UblB"/>
</dbReference>
<dbReference type="Pfam" id="PF04106">
    <property type="entry name" value="ATG5_UblB"/>
    <property type="match status" value="1"/>
</dbReference>
<evidence type="ECO:0000256" key="1">
    <source>
        <dbReference type="ARBA" id="ARBA00004496"/>
    </source>
</evidence>
<feature type="domain" description="Autophagy protein ATG5 UblB" evidence="16">
    <location>
        <begin position="209"/>
        <end position="294"/>
    </location>
</feature>
<evidence type="ECO:0000259" key="17">
    <source>
        <dbReference type="Pfam" id="PF20637"/>
    </source>
</evidence>